<dbReference type="Gene3D" id="3.10.200.10">
    <property type="entry name" value="Alpha carbonic anhydrase"/>
    <property type="match status" value="2"/>
</dbReference>
<feature type="compositionally biased region" description="Low complexity" evidence="6">
    <location>
        <begin position="582"/>
        <end position="607"/>
    </location>
</feature>
<evidence type="ECO:0000256" key="3">
    <source>
        <dbReference type="ARBA" id="ARBA00022723"/>
    </source>
</evidence>
<dbReference type="KEGG" id="fcy:FRACYDRAFT_244135"/>
<evidence type="ECO:0000256" key="5">
    <source>
        <dbReference type="ARBA" id="ARBA00023239"/>
    </source>
</evidence>
<organism evidence="8 9">
    <name type="scientific">Fragilariopsis cylindrus CCMP1102</name>
    <dbReference type="NCBI Taxonomy" id="635003"/>
    <lineage>
        <taxon>Eukaryota</taxon>
        <taxon>Sar</taxon>
        <taxon>Stramenopiles</taxon>
        <taxon>Ochrophyta</taxon>
        <taxon>Bacillariophyta</taxon>
        <taxon>Bacillariophyceae</taxon>
        <taxon>Bacillariophycidae</taxon>
        <taxon>Bacillariales</taxon>
        <taxon>Bacillariaceae</taxon>
        <taxon>Fragilariopsis</taxon>
    </lineage>
</organism>
<keyword evidence="7" id="KW-0732">Signal</keyword>
<feature type="region of interest" description="Disordered" evidence="6">
    <location>
        <begin position="364"/>
        <end position="400"/>
    </location>
</feature>
<keyword evidence="4" id="KW-0862">Zinc</keyword>
<sequence length="668" mass="78416">MRIVFVPATFFLFLLPLLLQQINAVGAQQTTTPTYYHDRFNYDVTREREDGYTDYAPNEWNKIKCDEESSLESCVAYVDKWETGRDWDITQNYCLWCPDTAEIDPETQCNENRHHQSPINLQRVVGKEPPMNYWEEPTDPLINECIDAHWMKYEDASCTMEQLIDTDSFTIERHSLRIKQPISTYENLNEEEVPHQFQNEADLFPNDQDPGLRLACTRDRGGEEEENVSRFGRIDFSKGFSHWWYLSHTDVHVPSEHTQDGQRYDAEIQLHHFYSINTTAGETAAVAAAALISPWEVPANVPHNEVATVSIFAQAYEDVAPYTFLDKVICQWRRKEYDVRKACGLEPVVQNNYPGCFPLTRNKKKKRRNLRTNKEPEHEEEEEEIEQNQQRSSRKSQRKDTNFLQTVHDVILYNDQHRNNPNHTTVKIRMDESNFEQTEEKNWEAWILEQSQQMNTDEELYHAMRHKYHGGNHTEELHQQYRQLFQGEELAWFNYWPMLGVKTEYYFRYSGSQTIPPCYGNRMDDSREGTNHWRVMKDPIRIHTRQLHELQRLTAERIAPIDSDINACQPDTAAHVTRETNDNSNDNNDGDVSGSSSSSTARNSDGGSNPGKIVTVNNARPLQAWASAHFKTFCECKDWESKFPEDRNWCKIQDLEERFYDKPYNFGW</sequence>
<gene>
    <name evidence="8" type="primary">ACA7</name>
    <name evidence="8" type="ORF">FRACYDRAFT_244135</name>
</gene>
<accession>A0A1E7F3V6</accession>
<evidence type="ECO:0000256" key="2">
    <source>
        <dbReference type="ARBA" id="ARBA00012925"/>
    </source>
</evidence>
<keyword evidence="5" id="KW-0456">Lyase</keyword>
<dbReference type="PANTHER" id="PTHR18952:SF265">
    <property type="entry name" value="CARBONIC ANHYDRASE"/>
    <property type="match status" value="1"/>
</dbReference>
<keyword evidence="9" id="KW-1185">Reference proteome</keyword>
<evidence type="ECO:0000256" key="1">
    <source>
        <dbReference type="ARBA" id="ARBA00010718"/>
    </source>
</evidence>
<feature type="signal peptide" evidence="7">
    <location>
        <begin position="1"/>
        <end position="27"/>
    </location>
</feature>
<evidence type="ECO:0000256" key="6">
    <source>
        <dbReference type="SAM" id="MobiDB-lite"/>
    </source>
</evidence>
<dbReference type="InParanoid" id="A0A1E7F3V6"/>
<dbReference type="SUPFAM" id="SSF51069">
    <property type="entry name" value="Carbonic anhydrase"/>
    <property type="match status" value="1"/>
</dbReference>
<dbReference type="Proteomes" id="UP000095751">
    <property type="component" value="Unassembled WGS sequence"/>
</dbReference>
<protein>
    <recommendedName>
        <fullName evidence="2">carbonic anhydrase</fullName>
        <ecNumber evidence="2">4.2.1.1</ecNumber>
    </recommendedName>
</protein>
<dbReference type="PANTHER" id="PTHR18952">
    <property type="entry name" value="CARBONIC ANHYDRASE"/>
    <property type="match status" value="1"/>
</dbReference>
<dbReference type="AlphaFoldDB" id="A0A1E7F3V6"/>
<dbReference type="InterPro" id="IPR023561">
    <property type="entry name" value="Carbonic_anhydrase_a-class"/>
</dbReference>
<proteinExistence type="inferred from homology"/>
<dbReference type="EMBL" id="KV784364">
    <property type="protein sequence ID" value="OEU12862.1"/>
    <property type="molecule type" value="Genomic_DNA"/>
</dbReference>
<reference evidence="8 9" key="1">
    <citation type="submission" date="2016-09" db="EMBL/GenBank/DDBJ databases">
        <title>Extensive genetic diversity and differential bi-allelic expression allows diatom success in the polar Southern Ocean.</title>
        <authorList>
            <consortium name="DOE Joint Genome Institute"/>
            <person name="Mock T."/>
            <person name="Otillar R.P."/>
            <person name="Strauss J."/>
            <person name="Dupont C."/>
            <person name="Frickenhaus S."/>
            <person name="Maumus F."/>
            <person name="Mcmullan M."/>
            <person name="Sanges R."/>
            <person name="Schmutz J."/>
            <person name="Toseland A."/>
            <person name="Valas R."/>
            <person name="Veluchamy A."/>
            <person name="Ward B.J."/>
            <person name="Allen A."/>
            <person name="Barry K."/>
            <person name="Falciatore A."/>
            <person name="Ferrante M."/>
            <person name="Fortunato A.E."/>
            <person name="Gloeckner G."/>
            <person name="Gruber A."/>
            <person name="Hipkin R."/>
            <person name="Janech M."/>
            <person name="Kroth P."/>
            <person name="Leese F."/>
            <person name="Lindquist E."/>
            <person name="Lyon B.R."/>
            <person name="Martin J."/>
            <person name="Mayer C."/>
            <person name="Parker M."/>
            <person name="Quesneville H."/>
            <person name="Raymond J."/>
            <person name="Uhlig C."/>
            <person name="Valentin K.U."/>
            <person name="Worden A.Z."/>
            <person name="Armbrust E.V."/>
            <person name="Bowler C."/>
            <person name="Green B."/>
            <person name="Moulton V."/>
            <person name="Van Oosterhout C."/>
            <person name="Grigoriev I."/>
        </authorList>
    </citation>
    <scope>NUCLEOTIDE SEQUENCE [LARGE SCALE GENOMIC DNA]</scope>
    <source>
        <strain evidence="8 9">CCMP1102</strain>
    </source>
</reference>
<dbReference type="GO" id="GO:0004089">
    <property type="term" value="F:carbonate dehydratase activity"/>
    <property type="evidence" value="ECO:0007669"/>
    <property type="project" value="UniProtKB-EC"/>
</dbReference>
<evidence type="ECO:0000256" key="4">
    <source>
        <dbReference type="ARBA" id="ARBA00022833"/>
    </source>
</evidence>
<evidence type="ECO:0000313" key="8">
    <source>
        <dbReference type="EMBL" id="OEU12862.1"/>
    </source>
</evidence>
<dbReference type="GO" id="GO:0008270">
    <property type="term" value="F:zinc ion binding"/>
    <property type="evidence" value="ECO:0007669"/>
    <property type="project" value="InterPro"/>
</dbReference>
<feature type="region of interest" description="Disordered" evidence="6">
    <location>
        <begin position="577"/>
        <end position="614"/>
    </location>
</feature>
<keyword evidence="3" id="KW-0479">Metal-binding</keyword>
<feature type="chain" id="PRO_5009192619" description="carbonic anhydrase" evidence="7">
    <location>
        <begin position="28"/>
        <end position="668"/>
    </location>
</feature>
<name>A0A1E7F3V6_9STRA</name>
<evidence type="ECO:0000313" key="9">
    <source>
        <dbReference type="Proteomes" id="UP000095751"/>
    </source>
</evidence>
<dbReference type="EC" id="4.2.1.1" evidence="2"/>
<evidence type="ECO:0000256" key="7">
    <source>
        <dbReference type="SAM" id="SignalP"/>
    </source>
</evidence>
<comment type="similarity">
    <text evidence="1">Belongs to the alpha-carbonic anhydrase family.</text>
</comment>
<dbReference type="InterPro" id="IPR036398">
    <property type="entry name" value="CA_dom_sf"/>
</dbReference>
<dbReference type="OrthoDB" id="39947at2759"/>